<evidence type="ECO:0000256" key="2">
    <source>
        <dbReference type="ARBA" id="ARBA00023125"/>
    </source>
</evidence>
<dbReference type="Gene3D" id="1.10.10.60">
    <property type="entry name" value="Homeodomain-like"/>
    <property type="match status" value="1"/>
</dbReference>
<dbReference type="Proteomes" id="UP000305282">
    <property type="component" value="Unassembled WGS sequence"/>
</dbReference>
<dbReference type="GO" id="GO:0000976">
    <property type="term" value="F:transcription cis-regulatory region binding"/>
    <property type="evidence" value="ECO:0007669"/>
    <property type="project" value="TreeGrafter"/>
</dbReference>
<dbReference type="PANTHER" id="PTHR30055">
    <property type="entry name" value="HTH-TYPE TRANSCRIPTIONAL REGULATOR RUTR"/>
    <property type="match status" value="1"/>
</dbReference>
<feature type="domain" description="HTH tetR-type" evidence="5">
    <location>
        <begin position="21"/>
        <end position="81"/>
    </location>
</feature>
<dbReference type="Gene3D" id="1.10.357.10">
    <property type="entry name" value="Tetracycline Repressor, domain 2"/>
    <property type="match status" value="1"/>
</dbReference>
<dbReference type="InterPro" id="IPR001647">
    <property type="entry name" value="HTH_TetR"/>
</dbReference>
<dbReference type="GO" id="GO:0003700">
    <property type="term" value="F:DNA-binding transcription factor activity"/>
    <property type="evidence" value="ECO:0007669"/>
    <property type="project" value="TreeGrafter"/>
</dbReference>
<keyword evidence="3" id="KW-0804">Transcription</keyword>
<keyword evidence="1" id="KW-0805">Transcription regulation</keyword>
<dbReference type="PROSITE" id="PS50977">
    <property type="entry name" value="HTH_TETR_2"/>
    <property type="match status" value="1"/>
</dbReference>
<evidence type="ECO:0000256" key="3">
    <source>
        <dbReference type="ARBA" id="ARBA00023163"/>
    </source>
</evidence>
<gene>
    <name evidence="6" type="ORF">E7Y31_22065</name>
</gene>
<evidence type="ECO:0000256" key="4">
    <source>
        <dbReference type="PROSITE-ProRule" id="PRU00335"/>
    </source>
</evidence>
<keyword evidence="7" id="KW-1185">Reference proteome</keyword>
<evidence type="ECO:0000256" key="1">
    <source>
        <dbReference type="ARBA" id="ARBA00023015"/>
    </source>
</evidence>
<dbReference type="SUPFAM" id="SSF48498">
    <property type="entry name" value="Tetracyclin repressor-like, C-terminal domain"/>
    <property type="match status" value="1"/>
</dbReference>
<dbReference type="InterPro" id="IPR009057">
    <property type="entry name" value="Homeodomain-like_sf"/>
</dbReference>
<dbReference type="EMBL" id="SSXH01000923">
    <property type="protein sequence ID" value="THJ34499.1"/>
    <property type="molecule type" value="Genomic_DNA"/>
</dbReference>
<dbReference type="AlphaFoldDB" id="A0A4S5BQA3"/>
<evidence type="ECO:0000259" key="5">
    <source>
        <dbReference type="PROSITE" id="PS50977"/>
    </source>
</evidence>
<evidence type="ECO:0000313" key="7">
    <source>
        <dbReference type="Proteomes" id="UP000305282"/>
    </source>
</evidence>
<dbReference type="SUPFAM" id="SSF46689">
    <property type="entry name" value="Homeodomain-like"/>
    <property type="match status" value="1"/>
</dbReference>
<feature type="DNA-binding region" description="H-T-H motif" evidence="4">
    <location>
        <begin position="44"/>
        <end position="63"/>
    </location>
</feature>
<organism evidence="6 7">
    <name type="scientific">Candidatus Frankia alpina</name>
    <dbReference type="NCBI Taxonomy" id="2699483"/>
    <lineage>
        <taxon>Bacteria</taxon>
        <taxon>Bacillati</taxon>
        <taxon>Actinomycetota</taxon>
        <taxon>Actinomycetes</taxon>
        <taxon>Frankiales</taxon>
        <taxon>Frankiaceae</taxon>
        <taxon>Frankia</taxon>
    </lineage>
</organism>
<dbReference type="PANTHER" id="PTHR30055:SF151">
    <property type="entry name" value="TRANSCRIPTIONAL REGULATORY PROTEIN"/>
    <property type="match status" value="1"/>
</dbReference>
<dbReference type="Pfam" id="PF00440">
    <property type="entry name" value="TetR_N"/>
    <property type="match status" value="1"/>
</dbReference>
<name>A0A4S5BQA3_9ACTN</name>
<protein>
    <submittedName>
        <fullName evidence="6">TetR family transcriptional regulator</fullName>
    </submittedName>
</protein>
<dbReference type="OrthoDB" id="3819648at2"/>
<dbReference type="InterPro" id="IPR050109">
    <property type="entry name" value="HTH-type_TetR-like_transc_reg"/>
</dbReference>
<proteinExistence type="predicted"/>
<reference evidence="6 7" key="1">
    <citation type="submission" date="2019-04" db="EMBL/GenBank/DDBJ databases">
        <title>Draft genome sequences for three unisolated Alnus-infective Frankia Sp+ strains, AgTrS, AiOr and AvVan, the first sequenced Frankia strains able to sporulate in-planta.</title>
        <authorList>
            <person name="Bethencourt L."/>
            <person name="Vautrin F."/>
            <person name="Taib N."/>
            <person name="Dubost A."/>
            <person name="Castro-Garcia L."/>
            <person name="Imbaud O."/>
            <person name="Abrouk D."/>
            <person name="Fournier P."/>
            <person name="Briolay J."/>
            <person name="Nguyen A."/>
            <person name="Normand P."/>
            <person name="Fernandez M.P."/>
            <person name="Brochier-Armanet C."/>
            <person name="Herrera-Belaroussi A."/>
        </authorList>
    </citation>
    <scope>NUCLEOTIDE SEQUENCE [LARGE SCALE GENOMIC DNA]</scope>
    <source>
        <strain evidence="6 7">AvVan</strain>
    </source>
</reference>
<evidence type="ECO:0000313" key="6">
    <source>
        <dbReference type="EMBL" id="THJ34499.1"/>
    </source>
</evidence>
<keyword evidence="2 4" id="KW-0238">DNA-binding</keyword>
<accession>A0A4S5BQA3</accession>
<sequence length="208" mass="22432">MHVAANRGDRGTGRGGPRRGALHEVEIVGEALEIIGADGVEGLTMRRLSDNLGVAVGATYKHVPTKEHLLRLVTLELYTRVGSCEPTGADWRRGIRSFLLRFREVVGAYPGMATHISAHVADPMPHRLYTSLNGTLRGVGFSPAGADRVVRVLFFYTSGAMLAPLTLDEHADAEFAAGLDLVLDGAHRSLERDRAAPDQTTTDRTAPI</sequence>
<comment type="caution">
    <text evidence="6">The sequence shown here is derived from an EMBL/GenBank/DDBJ whole genome shotgun (WGS) entry which is preliminary data.</text>
</comment>
<dbReference type="InterPro" id="IPR036271">
    <property type="entry name" value="Tet_transcr_reg_TetR-rel_C_sf"/>
</dbReference>